<evidence type="ECO:0000313" key="1">
    <source>
        <dbReference type="EMBL" id="QCC47128.1"/>
    </source>
</evidence>
<reference evidence="2 3" key="1">
    <citation type="submission" date="2016-10" db="EMBL/GenBank/DDBJ databases">
        <authorList>
            <person name="de Groot N.N."/>
        </authorList>
    </citation>
    <scope>NUCLEOTIDE SEQUENCE [LARGE SCALE GENOMIC DNA]</scope>
    <source>
        <strain evidence="2 3">CGMCC 1.10331</strain>
    </source>
</reference>
<proteinExistence type="predicted"/>
<evidence type="ECO:0000313" key="4">
    <source>
        <dbReference type="Proteomes" id="UP000296733"/>
    </source>
</evidence>
<reference evidence="1 4" key="2">
    <citation type="journal article" date="2019" name="Nat. Commun.">
        <title>A new type of DNA phosphorothioation-based antiviral system in archaea.</title>
        <authorList>
            <person name="Xiong L."/>
            <person name="Liu S."/>
            <person name="Chen S."/>
            <person name="Xiao Y."/>
            <person name="Zhu B."/>
            <person name="Gao Y."/>
            <person name="Zhang Y."/>
            <person name="Chen B."/>
            <person name="Luo J."/>
            <person name="Deng Z."/>
            <person name="Chen X."/>
            <person name="Wang L."/>
            <person name="Chen S."/>
        </authorList>
    </citation>
    <scope>NUCLEOTIDE SEQUENCE [LARGE SCALE GENOMIC DNA]</scope>
    <source>
        <strain evidence="1 4">CGMCC 1.10331</strain>
    </source>
</reference>
<dbReference type="KEGG" id="hlm:DV707_05265"/>
<dbReference type="Proteomes" id="UP000296733">
    <property type="component" value="Chromosome"/>
</dbReference>
<keyword evidence="3" id="KW-1185">Reference proteome</keyword>
<dbReference type="EMBL" id="FNVN01000001">
    <property type="protein sequence ID" value="SEF70710.1"/>
    <property type="molecule type" value="Genomic_DNA"/>
</dbReference>
<dbReference type="RefSeq" id="WP_103990269.1">
    <property type="nucleotide sequence ID" value="NZ_CP031311.1"/>
</dbReference>
<dbReference type="InterPro" id="IPR043854">
    <property type="entry name" value="DUF5816"/>
</dbReference>
<dbReference type="EMBL" id="CP031311">
    <property type="protein sequence ID" value="QCC47128.1"/>
    <property type="molecule type" value="Genomic_DNA"/>
</dbReference>
<sequence>MAVELDAVETPDGETVYVDRSEAERGAKGPFFVAYATTDRSERWGFFCANCESTDNAMDTMGRIECNVCGNIRKPDEWDAAHE</sequence>
<organism evidence="2 3">
    <name type="scientific">Halobellus limi</name>
    <dbReference type="NCBI Taxonomy" id="699433"/>
    <lineage>
        <taxon>Archaea</taxon>
        <taxon>Methanobacteriati</taxon>
        <taxon>Methanobacteriota</taxon>
        <taxon>Stenosarchaea group</taxon>
        <taxon>Halobacteria</taxon>
        <taxon>Halobacteriales</taxon>
        <taxon>Haloferacaceae</taxon>
        <taxon>Halobellus</taxon>
    </lineage>
</organism>
<gene>
    <name evidence="1" type="ORF">DV707_05265</name>
    <name evidence="2" type="ORF">SAMN04488133_0498</name>
</gene>
<dbReference type="Pfam" id="PF19133">
    <property type="entry name" value="DUF5816"/>
    <property type="match status" value="1"/>
</dbReference>
<protein>
    <submittedName>
        <fullName evidence="1">GNAT family acetyltransferase</fullName>
    </submittedName>
</protein>
<evidence type="ECO:0000313" key="3">
    <source>
        <dbReference type="Proteomes" id="UP000236740"/>
    </source>
</evidence>
<name>A0A1H5U6S1_9EURY</name>
<dbReference type="AlphaFoldDB" id="A0A1H5U6S1"/>
<keyword evidence="1" id="KW-0808">Transferase</keyword>
<evidence type="ECO:0000313" key="2">
    <source>
        <dbReference type="EMBL" id="SEF70710.1"/>
    </source>
</evidence>
<dbReference type="GO" id="GO:0016740">
    <property type="term" value="F:transferase activity"/>
    <property type="evidence" value="ECO:0007669"/>
    <property type="project" value="UniProtKB-KW"/>
</dbReference>
<dbReference type="Proteomes" id="UP000236740">
    <property type="component" value="Unassembled WGS sequence"/>
</dbReference>
<accession>A0A1H5U6S1</accession>
<dbReference type="GeneID" id="39857474"/>
<dbReference type="OrthoDB" id="333505at2157"/>